<protein>
    <submittedName>
        <fullName evidence="1">Uncharacterized protein</fullName>
    </submittedName>
</protein>
<dbReference type="AlphaFoldDB" id="A0A0A9FLU5"/>
<accession>A0A0A9FLU5</accession>
<organism evidence="1">
    <name type="scientific">Arundo donax</name>
    <name type="common">Giant reed</name>
    <name type="synonym">Donax arundinaceus</name>
    <dbReference type="NCBI Taxonomy" id="35708"/>
    <lineage>
        <taxon>Eukaryota</taxon>
        <taxon>Viridiplantae</taxon>
        <taxon>Streptophyta</taxon>
        <taxon>Embryophyta</taxon>
        <taxon>Tracheophyta</taxon>
        <taxon>Spermatophyta</taxon>
        <taxon>Magnoliopsida</taxon>
        <taxon>Liliopsida</taxon>
        <taxon>Poales</taxon>
        <taxon>Poaceae</taxon>
        <taxon>PACMAD clade</taxon>
        <taxon>Arundinoideae</taxon>
        <taxon>Arundineae</taxon>
        <taxon>Arundo</taxon>
    </lineage>
</organism>
<name>A0A0A9FLU5_ARUDO</name>
<reference evidence="1" key="2">
    <citation type="journal article" date="2015" name="Data Brief">
        <title>Shoot transcriptome of the giant reed, Arundo donax.</title>
        <authorList>
            <person name="Barrero R.A."/>
            <person name="Guerrero F.D."/>
            <person name="Moolhuijzen P."/>
            <person name="Goolsby J.A."/>
            <person name="Tidwell J."/>
            <person name="Bellgard S.E."/>
            <person name="Bellgard M.I."/>
        </authorList>
    </citation>
    <scope>NUCLEOTIDE SEQUENCE</scope>
    <source>
        <tissue evidence="1">Shoot tissue taken approximately 20 cm above the soil surface</tissue>
    </source>
</reference>
<proteinExistence type="predicted"/>
<evidence type="ECO:0000313" key="1">
    <source>
        <dbReference type="EMBL" id="JAE13322.1"/>
    </source>
</evidence>
<sequence length="56" mass="6226">MSPYCDCTQAAFQPPRRATRLHLSRHTLAQIRRRFSPITHSCCCNAAPVPAVCGVE</sequence>
<dbReference type="EMBL" id="GBRH01184574">
    <property type="protein sequence ID" value="JAE13322.1"/>
    <property type="molecule type" value="Transcribed_RNA"/>
</dbReference>
<reference evidence="1" key="1">
    <citation type="submission" date="2014-09" db="EMBL/GenBank/DDBJ databases">
        <authorList>
            <person name="Magalhaes I.L.F."/>
            <person name="Oliveira U."/>
            <person name="Santos F.R."/>
            <person name="Vidigal T.H.D.A."/>
            <person name="Brescovit A.D."/>
            <person name="Santos A.J."/>
        </authorList>
    </citation>
    <scope>NUCLEOTIDE SEQUENCE</scope>
    <source>
        <tissue evidence="1">Shoot tissue taken approximately 20 cm above the soil surface</tissue>
    </source>
</reference>